<reference evidence="4" key="1">
    <citation type="submission" date="2020-09" db="EMBL/GenBank/DDBJ databases">
        <authorList>
            <person name="Kikuchi T."/>
        </authorList>
    </citation>
    <scope>NUCLEOTIDE SEQUENCE</scope>
    <source>
        <strain evidence="4">SH1</strain>
    </source>
</reference>
<dbReference type="InterPro" id="IPR008908">
    <property type="entry name" value="Sarcoglycan_alpha/epsilon"/>
</dbReference>
<evidence type="ECO:0000256" key="1">
    <source>
        <dbReference type="SAM" id="MobiDB-lite"/>
    </source>
</evidence>
<dbReference type="SUPFAM" id="SSF49313">
    <property type="entry name" value="Cadherin-like"/>
    <property type="match status" value="1"/>
</dbReference>
<dbReference type="PANTHER" id="PTHR10132:SF14">
    <property type="entry name" value="SARCOGLYCAN ALPHA, ISOFORM C"/>
    <property type="match status" value="1"/>
</dbReference>
<keyword evidence="5" id="KW-1185">Reference proteome</keyword>
<dbReference type="Proteomes" id="UP000783686">
    <property type="component" value="Unassembled WGS sequence"/>
</dbReference>
<dbReference type="OrthoDB" id="10262475at2759"/>
<protein>
    <recommendedName>
        <fullName evidence="6">Dystroglycan-type cadherin-like domain-containing protein</fullName>
    </recommendedName>
</protein>
<evidence type="ECO:0000256" key="3">
    <source>
        <dbReference type="SAM" id="SignalP"/>
    </source>
</evidence>
<dbReference type="PANTHER" id="PTHR10132">
    <property type="entry name" value="ALPHA-/EPSILON-SARCOGLYCAN FAMILY MEMBER"/>
    <property type="match status" value="1"/>
</dbReference>
<feature type="transmembrane region" description="Helical" evidence="2">
    <location>
        <begin position="310"/>
        <end position="337"/>
    </location>
</feature>
<dbReference type="EMBL" id="CAJFCW020000003">
    <property type="protein sequence ID" value="CAG9106861.1"/>
    <property type="molecule type" value="Genomic_DNA"/>
</dbReference>
<evidence type="ECO:0000313" key="5">
    <source>
        <dbReference type="Proteomes" id="UP000614601"/>
    </source>
</evidence>
<feature type="compositionally biased region" description="Basic and acidic residues" evidence="1">
    <location>
        <begin position="432"/>
        <end position="446"/>
    </location>
</feature>
<sequence length="484" mass="56016">MRIVLAAILLCVLVKCHIQKTTEIRATKGRFMTHMLHSAYFFGQSVNVKWTATAQGKPELPVWIHLAKSRHQVIAYLVGTPVTPLPQVTIHIIARRTDTYESASQFITILLDEDIRFNTTTQQLVEIKFKNIEPEDFYSDYSKNNLKRLENVIHRTFPGKGVNPYIFNIIPEFVPTSREESYTNFNSYYPGQKYKTGSIIQVGTQSQFHPNIQNFARYNKDNPEYCTNNGFIPLDKHFRNQFDVDWCRFNVKNMTLLRGFYIPTTPAPSEETPEVSEAIRKDLELKKERLESRRMEETHRDKQMYQFPYYFWQSVVIFPLLAVLCIGLILALSIIFFGRREGQQWRDYKTPKEQLHEYLNVRESQRHLRELSVQRQMLLMNDRSKSNTPLGVQAFLQPRGGTATPSLGPKRSQTHSEAPRIPGTPRSLTLPRRGESQRPEDDERRFNTRSSVGKQTVAEAALATGSSLCLYRNPLELEDGGLPH</sequence>
<organism evidence="4 5">
    <name type="scientific">Bursaphelenchus okinawaensis</name>
    <dbReference type="NCBI Taxonomy" id="465554"/>
    <lineage>
        <taxon>Eukaryota</taxon>
        <taxon>Metazoa</taxon>
        <taxon>Ecdysozoa</taxon>
        <taxon>Nematoda</taxon>
        <taxon>Chromadorea</taxon>
        <taxon>Rhabditida</taxon>
        <taxon>Tylenchina</taxon>
        <taxon>Tylenchomorpha</taxon>
        <taxon>Aphelenchoidea</taxon>
        <taxon>Aphelenchoididae</taxon>
        <taxon>Bursaphelenchus</taxon>
    </lineage>
</organism>
<feature type="chain" id="PRO_5036408359" description="Dystroglycan-type cadherin-like domain-containing protein" evidence="3">
    <location>
        <begin position="19"/>
        <end position="484"/>
    </location>
</feature>
<accession>A0A811KMT8</accession>
<dbReference type="InterPro" id="IPR015919">
    <property type="entry name" value="Cadherin-like_sf"/>
</dbReference>
<keyword evidence="2" id="KW-0472">Membrane</keyword>
<comment type="caution">
    <text evidence="4">The sequence shown here is derived from an EMBL/GenBank/DDBJ whole genome shotgun (WGS) entry which is preliminary data.</text>
</comment>
<dbReference type="AlphaFoldDB" id="A0A811KMT8"/>
<dbReference type="GO" id="GO:0016012">
    <property type="term" value="C:sarcoglycan complex"/>
    <property type="evidence" value="ECO:0007669"/>
    <property type="project" value="InterPro"/>
</dbReference>
<keyword evidence="3" id="KW-0732">Signal</keyword>
<dbReference type="Proteomes" id="UP000614601">
    <property type="component" value="Unassembled WGS sequence"/>
</dbReference>
<evidence type="ECO:0000256" key="2">
    <source>
        <dbReference type="SAM" id="Phobius"/>
    </source>
</evidence>
<dbReference type="EMBL" id="CAJFDH010000003">
    <property type="protein sequence ID" value="CAD5216945.1"/>
    <property type="molecule type" value="Genomic_DNA"/>
</dbReference>
<evidence type="ECO:0008006" key="6">
    <source>
        <dbReference type="Google" id="ProtNLM"/>
    </source>
</evidence>
<gene>
    <name evidence="4" type="ORF">BOKJ2_LOCUS6841</name>
</gene>
<feature type="signal peptide" evidence="3">
    <location>
        <begin position="1"/>
        <end position="18"/>
    </location>
</feature>
<proteinExistence type="predicted"/>
<evidence type="ECO:0000313" key="4">
    <source>
        <dbReference type="EMBL" id="CAD5216945.1"/>
    </source>
</evidence>
<keyword evidence="2" id="KW-0812">Transmembrane</keyword>
<feature type="region of interest" description="Disordered" evidence="1">
    <location>
        <begin position="395"/>
        <end position="453"/>
    </location>
</feature>
<name>A0A811KMT8_9BILA</name>
<dbReference type="GO" id="GO:0005509">
    <property type="term" value="F:calcium ion binding"/>
    <property type="evidence" value="ECO:0007669"/>
    <property type="project" value="InterPro"/>
</dbReference>
<keyword evidence="2" id="KW-1133">Transmembrane helix</keyword>